<gene>
    <name evidence="2" type="ORF">BG844_34065</name>
</gene>
<evidence type="ECO:0008006" key="4">
    <source>
        <dbReference type="Google" id="ProtNLM"/>
    </source>
</evidence>
<sequence length="528" mass="56890">MDPAAFAVDKSALRALTEIGKGGQGRVWATDSVRINQTWSAVYKEYDASVLAGVDVQLLATMVAFVPALDPASGRWLCEQAAWPAALVQDNGTVRGFLMRRLPADFEMLLPQRDGSCQRKPSGLQFLLNPDEYLAKMAIPIDDRKRLLLLRNLAETLERFHRLGIVVGDLSPNNLMFQLSPAPRCFFIDCDAMRLHGASVLRQAETPDWEVPGNEELGTAASDAYKFGLLAIRLFARDQSARDAWALNAVSPQLGRLAVRSQAVDPDHRPAPAEWIPVLDEAIRGGGARATNGFVHRVTPAAPSHPPPVAPSLRPSPAAVTLAPPPSGGTWLRRLLPALVIGLLLLCIVGVIASIANANDGKPVASGAPAATTVAARSAATTDSPTPEPDATAGIVTYDAVVARPEGARVVRMLAGYFDAVNSGDWDTALRSYDPAGIIDPGDPAQRRSFMRAMSTTEDRDAVLHALRPSGAETLAELTFTSTQQAGYGPRRDPAETCTRWEVTYRLTYSERFGYRILRARDAADSPC</sequence>
<organism evidence="2 3">
    <name type="scientific">Couchioplanes caeruleus subsp. caeruleus</name>
    <dbReference type="NCBI Taxonomy" id="56427"/>
    <lineage>
        <taxon>Bacteria</taxon>
        <taxon>Bacillati</taxon>
        <taxon>Actinomycetota</taxon>
        <taxon>Actinomycetes</taxon>
        <taxon>Micromonosporales</taxon>
        <taxon>Micromonosporaceae</taxon>
        <taxon>Couchioplanes</taxon>
    </lineage>
</organism>
<accession>A0A1K0FB42</accession>
<dbReference type="EMBL" id="MEIA01000533">
    <property type="protein sequence ID" value="OJF10071.1"/>
    <property type="molecule type" value="Genomic_DNA"/>
</dbReference>
<evidence type="ECO:0000313" key="2">
    <source>
        <dbReference type="EMBL" id="OJF10071.1"/>
    </source>
</evidence>
<dbReference type="SUPFAM" id="SSF56112">
    <property type="entry name" value="Protein kinase-like (PK-like)"/>
    <property type="match status" value="1"/>
</dbReference>
<evidence type="ECO:0000256" key="1">
    <source>
        <dbReference type="SAM" id="Phobius"/>
    </source>
</evidence>
<proteinExistence type="predicted"/>
<reference evidence="2 3" key="1">
    <citation type="submission" date="2016-09" db="EMBL/GenBank/DDBJ databases">
        <title>Couchioplanes caeruleus draft genome sequence.</title>
        <authorList>
            <person name="Sheehan J."/>
            <person name="Caffrey P."/>
        </authorList>
    </citation>
    <scope>NUCLEOTIDE SEQUENCE [LARGE SCALE GENOMIC DNA]</scope>
    <source>
        <strain evidence="2 3">DSM 43634</strain>
    </source>
</reference>
<keyword evidence="3" id="KW-1185">Reference proteome</keyword>
<keyword evidence="1" id="KW-0812">Transmembrane</keyword>
<dbReference type="Proteomes" id="UP000182486">
    <property type="component" value="Unassembled WGS sequence"/>
</dbReference>
<keyword evidence="1" id="KW-1133">Transmembrane helix</keyword>
<dbReference type="InterPro" id="IPR011009">
    <property type="entry name" value="Kinase-like_dom_sf"/>
</dbReference>
<name>A0A1K0FB42_9ACTN</name>
<dbReference type="Gene3D" id="1.10.510.10">
    <property type="entry name" value="Transferase(Phosphotransferase) domain 1"/>
    <property type="match status" value="1"/>
</dbReference>
<keyword evidence="1" id="KW-0472">Membrane</keyword>
<evidence type="ECO:0000313" key="3">
    <source>
        <dbReference type="Proteomes" id="UP000182486"/>
    </source>
</evidence>
<protein>
    <recommendedName>
        <fullName evidence="4">Protein kinase domain-containing protein</fullName>
    </recommendedName>
</protein>
<dbReference type="AlphaFoldDB" id="A0A1K0FB42"/>
<dbReference type="RefSeq" id="WP_071809525.1">
    <property type="nucleotide sequence ID" value="NZ_MEIA01000533.1"/>
</dbReference>
<comment type="caution">
    <text evidence="2">The sequence shown here is derived from an EMBL/GenBank/DDBJ whole genome shotgun (WGS) entry which is preliminary data.</text>
</comment>
<feature type="transmembrane region" description="Helical" evidence="1">
    <location>
        <begin position="335"/>
        <end position="356"/>
    </location>
</feature>